<feature type="domain" description="MADF" evidence="3">
    <location>
        <begin position="5"/>
        <end position="96"/>
    </location>
</feature>
<keyword evidence="6" id="KW-1185">Reference proteome</keyword>
<dbReference type="PANTHER" id="PTHR12243">
    <property type="entry name" value="MADF DOMAIN TRANSCRIPTION FACTOR"/>
    <property type="match status" value="1"/>
</dbReference>
<dbReference type="InterPro" id="IPR039353">
    <property type="entry name" value="TF_Adf1"/>
</dbReference>
<sequence length="506" mass="57990">MSTEKLIAAVAGHPVLYDPSLFCFRDRNKKALAWAEVSRVVGWSVNECNKKWKSLRDTYRKNKKKEKERRRSGAGAGGGKPWKYAGIMAFIDPFMDDRQSQTNMGEPGPVSESECESEDTEQAASGRAPVEDQEASGRAPVEDQEAPGRAPAEEQAAEHSRPKKGRGRGQTRSLDVEERLLTAIEAVSNRVVGQSPPPEDSDSLFFRSLQEDFKMLSHRTRQDLKFQMYRMVYEAKCREVDPWGEGNGAQLTTLHGQDDLLQFKPSIRMGKKGDLSDFERGMVVGARRAGLSISETADLLGFSRTTISRVYREWSEKEKISSERQFCGRKCLVDARGQRRMARLVRADRKATVTQITTRYNRGMQKSISERTTRRTLRRMGYSSRRPHRVPLLSAKNRKLRLQFAQAHQNWTIEDWKHVAWSDESRFLLRHSDGRSPDLNPIEHLWDVVEREIRIMDVQPTNLQQLRDAIMSIWTKLSEECFQYLVESVPRRIKAVLKAKGGPTRY</sequence>
<dbReference type="Gene3D" id="3.30.420.10">
    <property type="entry name" value="Ribonuclease H-like superfamily/Ribonuclease H"/>
    <property type="match status" value="2"/>
</dbReference>
<proteinExistence type="predicted"/>
<evidence type="ECO:0000259" key="4">
    <source>
        <dbReference type="PROSITE" id="PS51031"/>
    </source>
</evidence>
<dbReference type="GO" id="GO:0005634">
    <property type="term" value="C:nucleus"/>
    <property type="evidence" value="ECO:0007669"/>
    <property type="project" value="UniProtKB-SubCell"/>
</dbReference>
<evidence type="ECO:0000259" key="3">
    <source>
        <dbReference type="PROSITE" id="PS51029"/>
    </source>
</evidence>
<feature type="domain" description="BESS" evidence="4">
    <location>
        <begin position="199"/>
        <end position="238"/>
    </location>
</feature>
<dbReference type="GO" id="GO:0006357">
    <property type="term" value="P:regulation of transcription by RNA polymerase II"/>
    <property type="evidence" value="ECO:0007669"/>
    <property type="project" value="TreeGrafter"/>
</dbReference>
<keyword evidence="1" id="KW-0539">Nucleus</keyword>
<dbReference type="AlphaFoldDB" id="A0AA47N9H8"/>
<evidence type="ECO:0000313" key="5">
    <source>
        <dbReference type="EMBL" id="KAK0154375.1"/>
    </source>
</evidence>
<dbReference type="InterPro" id="IPR002492">
    <property type="entry name" value="Transposase_Tc1-like"/>
</dbReference>
<organism evidence="5 6">
    <name type="scientific">Merluccius polli</name>
    <name type="common">Benguela hake</name>
    <name type="synonym">Merluccius cadenati</name>
    <dbReference type="NCBI Taxonomy" id="89951"/>
    <lineage>
        <taxon>Eukaryota</taxon>
        <taxon>Metazoa</taxon>
        <taxon>Chordata</taxon>
        <taxon>Craniata</taxon>
        <taxon>Vertebrata</taxon>
        <taxon>Euteleostomi</taxon>
        <taxon>Actinopterygii</taxon>
        <taxon>Neopterygii</taxon>
        <taxon>Teleostei</taxon>
        <taxon>Neoteleostei</taxon>
        <taxon>Acanthomorphata</taxon>
        <taxon>Zeiogadaria</taxon>
        <taxon>Gadariae</taxon>
        <taxon>Gadiformes</taxon>
        <taxon>Gadoidei</taxon>
        <taxon>Merlucciidae</taxon>
        <taxon>Merluccius</taxon>
    </lineage>
</organism>
<dbReference type="InterPro" id="IPR036388">
    <property type="entry name" value="WH-like_DNA-bd_sf"/>
</dbReference>
<dbReference type="SMART" id="SM00595">
    <property type="entry name" value="MADF"/>
    <property type="match status" value="1"/>
</dbReference>
<feature type="region of interest" description="Disordered" evidence="2">
    <location>
        <begin position="97"/>
        <end position="174"/>
    </location>
</feature>
<dbReference type="GO" id="GO:0015074">
    <property type="term" value="P:DNA integration"/>
    <property type="evidence" value="ECO:0007669"/>
    <property type="project" value="InterPro"/>
</dbReference>
<feature type="region of interest" description="Disordered" evidence="2">
    <location>
        <begin position="58"/>
        <end position="80"/>
    </location>
</feature>
<dbReference type="PANTHER" id="PTHR12243:SF48">
    <property type="entry name" value="MADF DOMAIN-CONTAINING PROTEIN"/>
    <property type="match status" value="1"/>
</dbReference>
<dbReference type="PROSITE" id="PS51031">
    <property type="entry name" value="BESS"/>
    <property type="match status" value="1"/>
</dbReference>
<accession>A0AA47N9H8</accession>
<reference evidence="5" key="1">
    <citation type="journal article" date="2023" name="Front. Mar. Sci.">
        <title>A new Merluccius polli reference genome to investigate the effects of global change in West African waters.</title>
        <authorList>
            <person name="Mateo J.L."/>
            <person name="Blanco-Fernandez C."/>
            <person name="Garcia-Vazquez E."/>
            <person name="Machado-Schiaffino G."/>
        </authorList>
    </citation>
    <scope>NUCLEOTIDE SEQUENCE</scope>
    <source>
        <strain evidence="5">C29</strain>
        <tissue evidence="5">Fin</tissue>
    </source>
</reference>
<dbReference type="InterPro" id="IPR004210">
    <property type="entry name" value="BESS_motif"/>
</dbReference>
<feature type="compositionally biased region" description="Basic residues" evidence="2">
    <location>
        <begin position="61"/>
        <end position="72"/>
    </location>
</feature>
<dbReference type="InterPro" id="IPR036397">
    <property type="entry name" value="RNaseH_sf"/>
</dbReference>
<dbReference type="Pfam" id="PF01498">
    <property type="entry name" value="HTH_Tnp_Tc3_2"/>
    <property type="match status" value="1"/>
</dbReference>
<dbReference type="Gene3D" id="1.10.10.10">
    <property type="entry name" value="Winged helix-like DNA-binding domain superfamily/Winged helix DNA-binding domain"/>
    <property type="match status" value="1"/>
</dbReference>
<dbReference type="GO" id="GO:0003677">
    <property type="term" value="F:DNA binding"/>
    <property type="evidence" value="ECO:0007669"/>
    <property type="project" value="InterPro"/>
</dbReference>
<dbReference type="PROSITE" id="PS51029">
    <property type="entry name" value="MADF"/>
    <property type="match status" value="1"/>
</dbReference>
<evidence type="ECO:0000313" key="6">
    <source>
        <dbReference type="Proteomes" id="UP001174136"/>
    </source>
</evidence>
<gene>
    <name evidence="5" type="primary">TCB2_16</name>
    <name evidence="5" type="ORF">N1851_003529</name>
</gene>
<protein>
    <submittedName>
        <fullName evidence="5">Transposable element Tcb2 transposase</fullName>
    </submittedName>
</protein>
<evidence type="ECO:0000256" key="2">
    <source>
        <dbReference type="SAM" id="MobiDB-lite"/>
    </source>
</evidence>
<dbReference type="Pfam" id="PF13384">
    <property type="entry name" value="HTH_23"/>
    <property type="match status" value="1"/>
</dbReference>
<dbReference type="GO" id="GO:0005667">
    <property type="term" value="C:transcription regulator complex"/>
    <property type="evidence" value="ECO:0007669"/>
    <property type="project" value="TreeGrafter"/>
</dbReference>
<dbReference type="GO" id="GO:0006313">
    <property type="term" value="P:DNA transposition"/>
    <property type="evidence" value="ECO:0007669"/>
    <property type="project" value="InterPro"/>
</dbReference>
<dbReference type="InterPro" id="IPR009057">
    <property type="entry name" value="Homeodomain-like_sf"/>
</dbReference>
<dbReference type="EMBL" id="JAOPHQ010000569">
    <property type="protein sequence ID" value="KAK0154375.1"/>
    <property type="molecule type" value="Genomic_DNA"/>
</dbReference>
<dbReference type="Pfam" id="PF10545">
    <property type="entry name" value="MADF_DNA_bdg"/>
    <property type="match status" value="1"/>
</dbReference>
<dbReference type="Proteomes" id="UP001174136">
    <property type="component" value="Unassembled WGS sequence"/>
</dbReference>
<dbReference type="InterPro" id="IPR006578">
    <property type="entry name" value="MADF-dom"/>
</dbReference>
<comment type="subcellular location">
    <subcellularLocation>
        <location evidence="1">Nucleus</location>
    </subcellularLocation>
</comment>
<comment type="caution">
    <text evidence="5">The sequence shown here is derived from an EMBL/GenBank/DDBJ whole genome shotgun (WGS) entry which is preliminary data.</text>
</comment>
<dbReference type="SUPFAM" id="SSF46689">
    <property type="entry name" value="Homeodomain-like"/>
    <property type="match status" value="1"/>
</dbReference>
<name>A0AA47N9H8_MERPO</name>
<evidence type="ECO:0000256" key="1">
    <source>
        <dbReference type="PROSITE-ProRule" id="PRU00371"/>
    </source>
</evidence>